<gene>
    <name evidence="1" type="ORF">VZ95_19425</name>
</gene>
<evidence type="ECO:0000313" key="2">
    <source>
        <dbReference type="Proteomes" id="UP000033774"/>
    </source>
</evidence>
<name>A0A0F3INR7_9PROT</name>
<dbReference type="Proteomes" id="UP000033774">
    <property type="component" value="Unassembled WGS sequence"/>
</dbReference>
<protein>
    <submittedName>
        <fullName evidence="1">Uncharacterized protein</fullName>
    </submittedName>
</protein>
<keyword evidence="2" id="KW-1185">Reference proteome</keyword>
<dbReference type="AlphaFoldDB" id="A0A0F3INR7"/>
<evidence type="ECO:0000313" key="1">
    <source>
        <dbReference type="EMBL" id="KJV08183.1"/>
    </source>
</evidence>
<dbReference type="RefSeq" id="WP_045777332.1">
    <property type="nucleotide sequence ID" value="NZ_LAJY01000737.1"/>
</dbReference>
<comment type="caution">
    <text evidence="1">The sequence shown here is derived from an EMBL/GenBank/DDBJ whole genome shotgun (WGS) entry which is preliminary data.</text>
</comment>
<accession>A0A0F3INR7</accession>
<proteinExistence type="predicted"/>
<feature type="non-terminal residue" evidence="1">
    <location>
        <position position="1"/>
    </location>
</feature>
<organism evidence="1 2">
    <name type="scientific">Elstera litoralis</name>
    <dbReference type="NCBI Taxonomy" id="552518"/>
    <lineage>
        <taxon>Bacteria</taxon>
        <taxon>Pseudomonadati</taxon>
        <taxon>Pseudomonadota</taxon>
        <taxon>Alphaproteobacteria</taxon>
        <taxon>Rhodospirillales</taxon>
        <taxon>Rhodospirillaceae</taxon>
        <taxon>Elstera</taxon>
    </lineage>
</organism>
<sequence length="216" mass="25891">LGLAKKIPDQTFERRTGSFCVGAANFASSYWRETGYYYKYKGSEDGKYVGAPRTLKELKDRQIDLLEGHFFSFHRCYIHLDQIPTEIEDIKIAPKITIDYIRTIRKNSLELVQEINNTIAVDNYNNIKKLLEKSENLYKYYYSIYNFKFDGYMCHDFFDFPKYFIKDYILRHGEISRKEKLHPSLFKIGYNGLLYFYYRNVKLCDNHLKKYKEKSP</sequence>
<reference evidence="1 2" key="1">
    <citation type="submission" date="2015-03" db="EMBL/GenBank/DDBJ databases">
        <title>Draft genome sequence of Elstera litoralis.</title>
        <authorList>
            <person name="Rahalkar M.C."/>
            <person name="Dhakephalkar P.K."/>
            <person name="Pore S.D."/>
            <person name="Arora P."/>
            <person name="Kapse N.G."/>
            <person name="Pandit P.S."/>
        </authorList>
    </citation>
    <scope>NUCLEOTIDE SEQUENCE [LARGE SCALE GENOMIC DNA]</scope>
    <source>
        <strain evidence="1 2">Dia-1</strain>
    </source>
</reference>
<dbReference type="EMBL" id="LAJY01000737">
    <property type="protein sequence ID" value="KJV08183.1"/>
    <property type="molecule type" value="Genomic_DNA"/>
</dbReference>